<protein>
    <submittedName>
        <fullName evidence="2">Uncharacterized protein</fullName>
    </submittedName>
</protein>
<keyword evidence="1" id="KW-0472">Membrane</keyword>
<reference evidence="3" key="1">
    <citation type="submission" date="2016-10" db="EMBL/GenBank/DDBJ databases">
        <authorList>
            <person name="Varghese N."/>
            <person name="Submissions S."/>
        </authorList>
    </citation>
    <scope>NUCLEOTIDE SEQUENCE [LARGE SCALE GENOMIC DNA]</scope>
    <source>
        <strain evidence="3">KPR-1</strain>
    </source>
</reference>
<gene>
    <name evidence="2" type="ORF">SAMN02910418_00745</name>
</gene>
<keyword evidence="3" id="KW-1185">Reference proteome</keyword>
<sequence>MPRPAGFDARGMRFLGFLEAVMETLTIIGLVAIAIVAVLRLRRGRPAHSTYRLGRPPAGVRAVSPRLEGGASPVIFGPGAFPQLTGATSLGTLHTWSGTVGAWGGGTPIGFDVPPGDYEVRATLAEEHVAYPRRRRHRRPL</sequence>
<keyword evidence="1" id="KW-1133">Transmembrane helix</keyword>
<dbReference type="RefSeq" id="WP_143027327.1">
    <property type="nucleotide sequence ID" value="NZ_FNQV01000004.1"/>
</dbReference>
<proteinExistence type="predicted"/>
<feature type="transmembrane region" description="Helical" evidence="1">
    <location>
        <begin position="20"/>
        <end position="39"/>
    </location>
</feature>
<evidence type="ECO:0000313" key="2">
    <source>
        <dbReference type="EMBL" id="SEA02747.1"/>
    </source>
</evidence>
<dbReference type="Proteomes" id="UP000199288">
    <property type="component" value="Unassembled WGS sequence"/>
</dbReference>
<dbReference type="EMBL" id="FNQV01000004">
    <property type="protein sequence ID" value="SEA02747.1"/>
    <property type="molecule type" value="Genomic_DNA"/>
</dbReference>
<evidence type="ECO:0000256" key="1">
    <source>
        <dbReference type="SAM" id="Phobius"/>
    </source>
</evidence>
<dbReference type="AlphaFoldDB" id="A0A1H3XTD1"/>
<name>A0A1H3XTD1_9ACTO</name>
<keyword evidence="1" id="KW-0812">Transmembrane</keyword>
<accession>A0A1H3XTD1</accession>
<organism evidence="2 3">
    <name type="scientific">Bowdeniella nasicola</name>
    <dbReference type="NCBI Taxonomy" id="208480"/>
    <lineage>
        <taxon>Bacteria</taxon>
        <taxon>Bacillati</taxon>
        <taxon>Actinomycetota</taxon>
        <taxon>Actinomycetes</taxon>
        <taxon>Actinomycetales</taxon>
        <taxon>Actinomycetaceae</taxon>
        <taxon>Bowdeniella</taxon>
    </lineage>
</organism>
<evidence type="ECO:0000313" key="3">
    <source>
        <dbReference type="Proteomes" id="UP000199288"/>
    </source>
</evidence>